<reference evidence="2 3" key="1">
    <citation type="submission" date="2015-07" db="EMBL/GenBank/DDBJ databases">
        <title>Genome sequence of Levilinea saccharolytica DSM 16555.</title>
        <authorList>
            <person name="Hemp J."/>
            <person name="Ward L.M."/>
            <person name="Pace L.A."/>
            <person name="Fischer W.W."/>
        </authorList>
    </citation>
    <scope>NUCLEOTIDE SEQUENCE [LARGE SCALE GENOMIC DNA]</scope>
    <source>
        <strain evidence="2 3">KIBI-1</strain>
    </source>
</reference>
<dbReference type="Proteomes" id="UP000050501">
    <property type="component" value="Unassembled WGS sequence"/>
</dbReference>
<dbReference type="GO" id="GO:0006950">
    <property type="term" value="P:response to stress"/>
    <property type="evidence" value="ECO:0007669"/>
    <property type="project" value="TreeGrafter"/>
</dbReference>
<dbReference type="PROSITE" id="PS50995">
    <property type="entry name" value="HTH_MARR_2"/>
    <property type="match status" value="1"/>
</dbReference>
<dbReference type="EMBL" id="LGCM01000055">
    <property type="protein sequence ID" value="KPL78507.1"/>
    <property type="molecule type" value="Genomic_DNA"/>
</dbReference>
<dbReference type="RefSeq" id="WP_062418806.1">
    <property type="nucleotide sequence ID" value="NZ_DF967974.1"/>
</dbReference>
<evidence type="ECO:0000313" key="3">
    <source>
        <dbReference type="Proteomes" id="UP000050501"/>
    </source>
</evidence>
<dbReference type="Pfam" id="PF01047">
    <property type="entry name" value="MarR"/>
    <property type="match status" value="1"/>
</dbReference>
<dbReference type="OrthoDB" id="9799747at2"/>
<dbReference type="SUPFAM" id="SSF46785">
    <property type="entry name" value="Winged helix' DNA-binding domain"/>
    <property type="match status" value="1"/>
</dbReference>
<dbReference type="Gene3D" id="1.10.10.10">
    <property type="entry name" value="Winged helix-like DNA-binding domain superfamily/Winged helix DNA-binding domain"/>
    <property type="match status" value="1"/>
</dbReference>
<dbReference type="PATRIC" id="fig|229921.5.peg.1013"/>
<keyword evidence="3" id="KW-1185">Reference proteome</keyword>
<dbReference type="InterPro" id="IPR000835">
    <property type="entry name" value="HTH_MarR-typ"/>
</dbReference>
<dbReference type="PRINTS" id="PR00598">
    <property type="entry name" value="HTHMARR"/>
</dbReference>
<dbReference type="InterPro" id="IPR036388">
    <property type="entry name" value="WH-like_DNA-bd_sf"/>
</dbReference>
<proteinExistence type="predicted"/>
<sequence>MPTHFRGDPQTVLALDTFIKFTRAASALENRLFSRGILAPLTHSQFGVLEALYHLGPLCQGVLSSKLLKSTGNITLVLDNLEKRSLIRRDRDPQDRRMITISLTPAGQDLIQELFPLQAQAIAEELSVLTPEEQRTLSDLCRKLGKGQTA</sequence>
<dbReference type="STRING" id="229921.ADN01_15060"/>
<gene>
    <name evidence="2" type="ORF">ADN01_15060</name>
</gene>
<dbReference type="InterPro" id="IPR036390">
    <property type="entry name" value="WH_DNA-bd_sf"/>
</dbReference>
<comment type="caution">
    <text evidence="2">The sequence shown here is derived from an EMBL/GenBank/DDBJ whole genome shotgun (WGS) entry which is preliminary data.</text>
</comment>
<evidence type="ECO:0000259" key="1">
    <source>
        <dbReference type="PROSITE" id="PS50995"/>
    </source>
</evidence>
<dbReference type="AlphaFoldDB" id="A0A0P6XPE3"/>
<dbReference type="InterPro" id="IPR039422">
    <property type="entry name" value="MarR/SlyA-like"/>
</dbReference>
<protein>
    <submittedName>
        <fullName evidence="2">MarR family transcriptional regulator</fullName>
    </submittedName>
</protein>
<name>A0A0P6XPE3_9CHLR</name>
<dbReference type="PANTHER" id="PTHR33164:SF101">
    <property type="entry name" value="TRANSCRIPTIONAL REPRESSOR MPRA"/>
    <property type="match status" value="1"/>
</dbReference>
<dbReference type="PANTHER" id="PTHR33164">
    <property type="entry name" value="TRANSCRIPTIONAL REGULATOR, MARR FAMILY"/>
    <property type="match status" value="1"/>
</dbReference>
<organism evidence="2 3">
    <name type="scientific">Levilinea saccharolytica</name>
    <dbReference type="NCBI Taxonomy" id="229921"/>
    <lineage>
        <taxon>Bacteria</taxon>
        <taxon>Bacillati</taxon>
        <taxon>Chloroflexota</taxon>
        <taxon>Anaerolineae</taxon>
        <taxon>Anaerolineales</taxon>
        <taxon>Anaerolineaceae</taxon>
        <taxon>Levilinea</taxon>
    </lineage>
</organism>
<feature type="domain" description="HTH marR-type" evidence="1">
    <location>
        <begin position="14"/>
        <end position="146"/>
    </location>
</feature>
<accession>A0A0P6XPE3</accession>
<dbReference type="SMART" id="SM00347">
    <property type="entry name" value="HTH_MARR"/>
    <property type="match status" value="1"/>
</dbReference>
<evidence type="ECO:0000313" key="2">
    <source>
        <dbReference type="EMBL" id="KPL78507.1"/>
    </source>
</evidence>
<dbReference type="GO" id="GO:0003700">
    <property type="term" value="F:DNA-binding transcription factor activity"/>
    <property type="evidence" value="ECO:0007669"/>
    <property type="project" value="InterPro"/>
</dbReference>